<keyword evidence="1" id="KW-0812">Transmembrane</keyword>
<proteinExistence type="predicted"/>
<evidence type="ECO:0000313" key="3">
    <source>
        <dbReference type="Proteomes" id="UP001169862"/>
    </source>
</evidence>
<dbReference type="PANTHER" id="PTHR34290">
    <property type="entry name" value="SI:CH73-390P7.2"/>
    <property type="match status" value="1"/>
</dbReference>
<dbReference type="InterPro" id="IPR044691">
    <property type="entry name" value="DCC1_Trx"/>
</dbReference>
<keyword evidence="1" id="KW-1133">Transmembrane helix</keyword>
<accession>A0AAW7XKW6</accession>
<dbReference type="Pfam" id="PF04134">
    <property type="entry name" value="DCC1-like"/>
    <property type="match status" value="1"/>
</dbReference>
<protein>
    <submittedName>
        <fullName evidence="2">DUF393 domain-containing protein</fullName>
    </submittedName>
</protein>
<gene>
    <name evidence="2" type="ORF">Q4490_12005</name>
</gene>
<sequence>MNKPILFYDGGCPLCRKEIAHYRKLDKANRIQWDDIHQSSATLQQYGIEYSQAMQIIHAISEDGKQLQGVPAFICIWKKLPYYRHLASLVYFLRITPLLNRLYLCFAKRRYKRRCSENSCHISDKQ</sequence>
<dbReference type="InterPro" id="IPR007263">
    <property type="entry name" value="DCC1-like"/>
</dbReference>
<comment type="caution">
    <text evidence="2">The sequence shown here is derived from an EMBL/GenBank/DDBJ whole genome shotgun (WGS) entry which is preliminary data.</text>
</comment>
<dbReference type="EMBL" id="JAUOPG010000007">
    <property type="protein sequence ID" value="MDO6454287.1"/>
    <property type="molecule type" value="Genomic_DNA"/>
</dbReference>
<dbReference type="PANTHER" id="PTHR34290:SF2">
    <property type="entry name" value="OS04G0668800 PROTEIN"/>
    <property type="match status" value="1"/>
</dbReference>
<dbReference type="GeneID" id="89457247"/>
<dbReference type="GO" id="GO:0015035">
    <property type="term" value="F:protein-disulfide reductase activity"/>
    <property type="evidence" value="ECO:0007669"/>
    <property type="project" value="InterPro"/>
</dbReference>
<reference evidence="2" key="1">
    <citation type="submission" date="2023-07" db="EMBL/GenBank/DDBJ databases">
        <title>Genome content predicts the carbon catabolic preferences of heterotrophic bacteria.</title>
        <authorList>
            <person name="Gralka M."/>
        </authorList>
    </citation>
    <scope>NUCLEOTIDE SEQUENCE</scope>
    <source>
        <strain evidence="2">I2M16</strain>
    </source>
</reference>
<feature type="transmembrane region" description="Helical" evidence="1">
    <location>
        <begin position="86"/>
        <end position="104"/>
    </location>
</feature>
<evidence type="ECO:0000256" key="1">
    <source>
        <dbReference type="SAM" id="Phobius"/>
    </source>
</evidence>
<name>A0AAW7XKW6_9GAMM</name>
<dbReference type="AlphaFoldDB" id="A0AAW7XKW6"/>
<keyword evidence="1" id="KW-0472">Membrane</keyword>
<dbReference type="RefSeq" id="WP_075173837.1">
    <property type="nucleotide sequence ID" value="NZ_CAXHZV010000016.1"/>
</dbReference>
<dbReference type="Proteomes" id="UP001169862">
    <property type="component" value="Unassembled WGS sequence"/>
</dbReference>
<evidence type="ECO:0000313" key="2">
    <source>
        <dbReference type="EMBL" id="MDO6454287.1"/>
    </source>
</evidence>
<organism evidence="2 3">
    <name type="scientific">Neptunomonas phycophila</name>
    <dbReference type="NCBI Taxonomy" id="1572645"/>
    <lineage>
        <taxon>Bacteria</taxon>
        <taxon>Pseudomonadati</taxon>
        <taxon>Pseudomonadota</taxon>
        <taxon>Gammaproteobacteria</taxon>
        <taxon>Oceanospirillales</taxon>
        <taxon>Oceanospirillaceae</taxon>
        <taxon>Neptunomonas</taxon>
    </lineage>
</organism>